<dbReference type="RefSeq" id="WP_055941490.1">
    <property type="nucleotide sequence ID" value="NZ_LLKB01000001.1"/>
</dbReference>
<sequence>MNEAIRELNAIKARIPQQTYRTIIGQMRAGDLGGATVGINRLKKKLAKEDAANENRSRK</sequence>
<comment type="caution">
    <text evidence="1">The sequence shown here is derived from an EMBL/GenBank/DDBJ whole genome shotgun (WGS) entry which is preliminary data.</text>
</comment>
<dbReference type="AlphaFoldDB" id="A0AAW3JTG6"/>
<evidence type="ECO:0000313" key="2">
    <source>
        <dbReference type="Proteomes" id="UP000050833"/>
    </source>
</evidence>
<gene>
    <name evidence="1" type="ORF">APZ18_03075</name>
</gene>
<reference evidence="1 2" key="1">
    <citation type="submission" date="2015-10" db="EMBL/GenBank/DDBJ databases">
        <title>Butyribacter intestini gen. nov., sp. nov., a butyric acid-producing bacterium of the family Lachnospiraceae isolated from the human faeces.</title>
        <authorList>
            <person name="Zou Y."/>
            <person name="Xue W."/>
            <person name="Luo G."/>
            <person name="Lv M."/>
        </authorList>
    </citation>
    <scope>NUCLEOTIDE SEQUENCE [LARGE SCALE GENOMIC DNA]</scope>
    <source>
        <strain evidence="1 2">TF01-11</strain>
    </source>
</reference>
<protein>
    <submittedName>
        <fullName evidence="1">Uncharacterized protein</fullName>
    </submittedName>
</protein>
<dbReference type="EMBL" id="LLKB01000001">
    <property type="protein sequence ID" value="KQC86192.1"/>
    <property type="molecule type" value="Genomic_DNA"/>
</dbReference>
<proteinExistence type="predicted"/>
<accession>A0AAW3JTG6</accession>
<name>A0AAW3JTG6_9FIRM</name>
<keyword evidence="2" id="KW-1185">Reference proteome</keyword>
<dbReference type="Proteomes" id="UP000050833">
    <property type="component" value="Unassembled WGS sequence"/>
</dbReference>
<organism evidence="1 2">
    <name type="scientific">Butyribacter intestini</name>
    <dbReference type="NCBI Taxonomy" id="1703332"/>
    <lineage>
        <taxon>Bacteria</taxon>
        <taxon>Bacillati</taxon>
        <taxon>Bacillota</taxon>
        <taxon>Clostridia</taxon>
        <taxon>Lachnospirales</taxon>
        <taxon>Lachnospiraceae</taxon>
        <taxon>Butyribacter</taxon>
    </lineage>
</organism>
<evidence type="ECO:0000313" key="1">
    <source>
        <dbReference type="EMBL" id="KQC86192.1"/>
    </source>
</evidence>